<feature type="transmembrane region" description="Helical" evidence="2">
    <location>
        <begin position="315"/>
        <end position="334"/>
    </location>
</feature>
<name>A0A3A4NTG2_ABYX5</name>
<dbReference type="InterPro" id="IPR018580">
    <property type="entry name" value="Uncharacterised_YfhO"/>
</dbReference>
<gene>
    <name evidence="3" type="ORF">C4520_09995</name>
</gene>
<evidence type="ECO:0000256" key="1">
    <source>
        <dbReference type="SAM" id="MobiDB-lite"/>
    </source>
</evidence>
<protein>
    <recommendedName>
        <fullName evidence="5">YfhO family protein</fullName>
    </recommendedName>
</protein>
<dbReference type="Pfam" id="PF09586">
    <property type="entry name" value="YfhO"/>
    <property type="match status" value="1"/>
</dbReference>
<feature type="transmembrane region" description="Helical" evidence="2">
    <location>
        <begin position="719"/>
        <end position="741"/>
    </location>
</feature>
<feature type="transmembrane region" description="Helical" evidence="2">
    <location>
        <begin position="341"/>
        <end position="365"/>
    </location>
</feature>
<feature type="transmembrane region" description="Helical" evidence="2">
    <location>
        <begin position="95"/>
        <end position="115"/>
    </location>
</feature>
<feature type="transmembrane region" description="Helical" evidence="2">
    <location>
        <begin position="465"/>
        <end position="484"/>
    </location>
</feature>
<feature type="transmembrane region" description="Helical" evidence="2">
    <location>
        <begin position="167"/>
        <end position="186"/>
    </location>
</feature>
<feature type="region of interest" description="Disordered" evidence="1">
    <location>
        <begin position="1"/>
        <end position="28"/>
    </location>
</feature>
<dbReference type="PANTHER" id="PTHR38454">
    <property type="entry name" value="INTEGRAL MEMBRANE PROTEIN-RELATED"/>
    <property type="match status" value="1"/>
</dbReference>
<comment type="caution">
    <text evidence="3">The sequence shown here is derived from an EMBL/GenBank/DDBJ whole genome shotgun (WGS) entry which is preliminary data.</text>
</comment>
<feature type="transmembrane region" description="Helical" evidence="2">
    <location>
        <begin position="406"/>
        <end position="427"/>
    </location>
</feature>
<accession>A0A3A4NTG2</accession>
<feature type="transmembrane region" description="Helical" evidence="2">
    <location>
        <begin position="193"/>
        <end position="217"/>
    </location>
</feature>
<reference evidence="3 4" key="1">
    <citation type="journal article" date="2017" name="ISME J.">
        <title>Energy and carbon metabolisms in a deep terrestrial subsurface fluid microbial community.</title>
        <authorList>
            <person name="Momper L."/>
            <person name="Jungbluth S.P."/>
            <person name="Lee M.D."/>
            <person name="Amend J.P."/>
        </authorList>
    </citation>
    <scope>NUCLEOTIDE SEQUENCE [LARGE SCALE GENOMIC DNA]</scope>
    <source>
        <strain evidence="3">SURF_5</strain>
    </source>
</reference>
<sequence length="762" mass="84439">MKEPDQLPSVSALPEGTPPLREGIPHEEDSRANTRRLGRIDWCIILVFVAVLLFYFRSLLWTDSLIYGELDIRRSVYLFRKVSYDLLHRGHLPLWMPYIYCGMPLLGSFLATPFYPPDLLFAAANLPLPTAFNWDLLIHLILAQVFSFLFFRRLVGSRLGATFGSLWFWNIFFLNSVLIGDALNIRAMLLTPVVFYFVEAAFASGLRPAYLLFLPIVFSLQSLSGGVQFAFYTMAAAAAYAGFLLLYPQSIKQRLLLSLGFASAVAIGLALAGIQLAPQWEYSRLSLRSSDFDWFRVWGAQPEQLLNYLIPSGEGLCYFGIIPIILASFSTVFWKDSRKYFFVALGVLSITYSLGGNTRISILLADLPLVREFRGPFRAAILFNLSVFALAGGAFAVSIKSAGKKAILLFGVVTIVLVVGLAAAARASDLRWADVDYKIWFSLASAAASIFLAYFLFFSRRLSRYSAWFLIVLLALDLGLHYGGSFSAARVDDLFVKDEAARLLEEKARDARIMVYNTAHTNYFALFGLESAGGHHPFPLLQHVEFLPLLEKPEIASLCGVKYSVIYQRDQHGRPFNPPLSDRTGVSINLMPLKPLARAFLVRRFRTIPPDAVLSALQDDFEPASEVILEEDPGLAALAGEIGVDEGARILESTESRVLIETEAQADALLVVTNSYYPGWQAMIDGRKARILRANYIFQAVAVPGGRHTVEINFEPKSLVAGAVVSCVGGACWLGLALMLLRSGPGLTQKPDPIPQGRKEGY</sequence>
<dbReference type="EMBL" id="QZKU01000068">
    <property type="protein sequence ID" value="RJP21336.1"/>
    <property type="molecule type" value="Genomic_DNA"/>
</dbReference>
<keyword evidence="2" id="KW-0472">Membrane</keyword>
<evidence type="ECO:0008006" key="5">
    <source>
        <dbReference type="Google" id="ProtNLM"/>
    </source>
</evidence>
<feature type="transmembrane region" description="Helical" evidence="2">
    <location>
        <begin position="439"/>
        <end position="458"/>
    </location>
</feature>
<feature type="transmembrane region" description="Helical" evidence="2">
    <location>
        <begin position="40"/>
        <end position="60"/>
    </location>
</feature>
<feature type="transmembrane region" description="Helical" evidence="2">
    <location>
        <begin position="229"/>
        <end position="248"/>
    </location>
</feature>
<organism evidence="3 4">
    <name type="scientific">Abyssobacteria bacterium (strain SURF_5)</name>
    <dbReference type="NCBI Taxonomy" id="2093360"/>
    <lineage>
        <taxon>Bacteria</taxon>
        <taxon>Pseudomonadati</taxon>
        <taxon>Candidatus Hydrogenedentota</taxon>
        <taxon>Candidatus Abyssobacteria</taxon>
    </lineage>
</organism>
<feature type="transmembrane region" description="Helical" evidence="2">
    <location>
        <begin position="255"/>
        <end position="277"/>
    </location>
</feature>
<evidence type="ECO:0000256" key="2">
    <source>
        <dbReference type="SAM" id="Phobius"/>
    </source>
</evidence>
<evidence type="ECO:0000313" key="3">
    <source>
        <dbReference type="EMBL" id="RJP21336.1"/>
    </source>
</evidence>
<feature type="transmembrane region" description="Helical" evidence="2">
    <location>
        <begin position="377"/>
        <end position="399"/>
    </location>
</feature>
<proteinExistence type="predicted"/>
<dbReference type="Proteomes" id="UP000265882">
    <property type="component" value="Unassembled WGS sequence"/>
</dbReference>
<keyword evidence="2" id="KW-0812">Transmembrane</keyword>
<keyword evidence="2" id="KW-1133">Transmembrane helix</keyword>
<dbReference type="AlphaFoldDB" id="A0A3A4NTG2"/>
<evidence type="ECO:0000313" key="4">
    <source>
        <dbReference type="Proteomes" id="UP000265882"/>
    </source>
</evidence>
<dbReference type="PANTHER" id="PTHR38454:SF1">
    <property type="entry name" value="INTEGRAL MEMBRANE PROTEIN"/>
    <property type="match status" value="1"/>
</dbReference>